<evidence type="ECO:0000256" key="2">
    <source>
        <dbReference type="ARBA" id="ARBA00023121"/>
    </source>
</evidence>
<dbReference type="OrthoDB" id="412780at2759"/>
<evidence type="ECO:0000256" key="3">
    <source>
        <dbReference type="SAM" id="MobiDB-lite"/>
    </source>
</evidence>
<dbReference type="InterPro" id="IPR012674">
    <property type="entry name" value="Calycin"/>
</dbReference>
<feature type="compositionally biased region" description="Polar residues" evidence="3">
    <location>
        <begin position="146"/>
        <end position="163"/>
    </location>
</feature>
<dbReference type="InterPro" id="IPR031259">
    <property type="entry name" value="ILBP"/>
</dbReference>
<reference evidence="4" key="1">
    <citation type="submission" date="2021-01" db="UniProtKB">
        <authorList>
            <consortium name="EnsemblMetazoa"/>
        </authorList>
    </citation>
    <scope>IDENTIFICATION</scope>
    <source>
        <strain evidence="4">DH4</strain>
    </source>
</reference>
<dbReference type="Gene3D" id="2.40.128.20">
    <property type="match status" value="1"/>
</dbReference>
<reference evidence="6" key="2">
    <citation type="submission" date="2025-04" db="UniProtKB">
        <authorList>
            <consortium name="RefSeq"/>
        </authorList>
    </citation>
    <scope>IDENTIFICATION</scope>
    <source>
        <strain evidence="6">DH4</strain>
        <tissue evidence="6">Whole body</tissue>
    </source>
</reference>
<dbReference type="InterPro" id="IPR000463">
    <property type="entry name" value="Fatty_acid-bd"/>
</dbReference>
<dbReference type="Proteomes" id="UP000005203">
    <property type="component" value="Linkage group LG1"/>
</dbReference>
<accession>A0A8B8HAS2</accession>
<evidence type="ECO:0000256" key="1">
    <source>
        <dbReference type="ARBA" id="ARBA00008390"/>
    </source>
</evidence>
<dbReference type="PANTHER" id="PTHR11955">
    <property type="entry name" value="FATTY ACID BINDING PROTEIN"/>
    <property type="match status" value="1"/>
</dbReference>
<dbReference type="CDD" id="cd00742">
    <property type="entry name" value="FABP"/>
    <property type="match status" value="1"/>
</dbReference>
<dbReference type="EnsemblMetazoa" id="XM_026445345">
    <property type="protein sequence ID" value="XP_026301130"/>
    <property type="gene ID" value="LOC410034"/>
</dbReference>
<evidence type="ECO:0000313" key="6">
    <source>
        <dbReference type="RefSeq" id="XP_026301130.1"/>
    </source>
</evidence>
<gene>
    <name evidence="6" type="primary">LOC410034</name>
</gene>
<feature type="region of interest" description="Disordered" evidence="3">
    <location>
        <begin position="143"/>
        <end position="166"/>
    </location>
</feature>
<protein>
    <submittedName>
        <fullName evidence="6">Uncharacterized protein LOC410034</fullName>
    </submittedName>
</protein>
<dbReference type="InterPro" id="IPR027887">
    <property type="entry name" value="DUF4464"/>
</dbReference>
<dbReference type="GO" id="GO:0008289">
    <property type="term" value="F:lipid binding"/>
    <property type="evidence" value="ECO:0007669"/>
    <property type="project" value="UniProtKB-KW"/>
</dbReference>
<keyword evidence="2" id="KW-0446">Lipid-binding</keyword>
<proteinExistence type="inferred from homology"/>
<organism evidence="4">
    <name type="scientific">Apis mellifera</name>
    <name type="common">Honeybee</name>
    <dbReference type="NCBI Taxonomy" id="7460"/>
    <lineage>
        <taxon>Eukaryota</taxon>
        <taxon>Metazoa</taxon>
        <taxon>Ecdysozoa</taxon>
        <taxon>Arthropoda</taxon>
        <taxon>Hexapoda</taxon>
        <taxon>Insecta</taxon>
        <taxon>Pterygota</taxon>
        <taxon>Neoptera</taxon>
        <taxon>Endopterygota</taxon>
        <taxon>Hymenoptera</taxon>
        <taxon>Apocrita</taxon>
        <taxon>Aculeata</taxon>
        <taxon>Apoidea</taxon>
        <taxon>Anthophila</taxon>
        <taxon>Apidae</taxon>
        <taxon>Apis</taxon>
    </lineage>
</organism>
<evidence type="ECO:0000313" key="4">
    <source>
        <dbReference type="EnsemblMetazoa" id="XP_026301130"/>
    </source>
</evidence>
<dbReference type="GeneID" id="410034"/>
<name>A0A7M7MU35_APIME</name>
<dbReference type="SUPFAM" id="SSF50814">
    <property type="entry name" value="Lipocalins"/>
    <property type="match status" value="1"/>
</dbReference>
<accession>A0A7M7MU35</accession>
<evidence type="ECO:0000313" key="5">
    <source>
        <dbReference type="Proteomes" id="UP000005203"/>
    </source>
</evidence>
<sequence length="305" mass="35245">MTLVGSQIDSDKRLLNFDTYEDYLNSLISFVDLGYLGNLHIARQLAELGYRCAGETLDEDTFYRRLKAVKNLVFPIYKPYELTSELVIPRDIKNLWRGEVTSKQHMTEEQGDYALDRHFINIIDASNRETTASNKLKSKSFELVHSENSPQSVRKRIPNTSSQEHYRQEREMTSIVGTYQHESNENLDEYFKAVGVPYIPRKLMCMSSPQLEISNNDDKWTIRTITMIRMAEVTFTLGEEYEEHMPAGVILKNVTTLEGDNLVTVSVGPNNNKVLRKYEITKDGIVLIMTHEKSGQIAKRYFKRL</sequence>
<dbReference type="AlphaFoldDB" id="A0A7M7MU35"/>
<dbReference type="Pfam" id="PF14713">
    <property type="entry name" value="DUF4464"/>
    <property type="match status" value="1"/>
</dbReference>
<dbReference type="KEGG" id="ame:410034"/>
<comment type="similarity">
    <text evidence="1">Belongs to the calycin superfamily. Fatty-acid binding protein (FABP) family.</text>
</comment>
<reference evidence="5" key="3">
    <citation type="submission" date="2025-05" db="UniProtKB">
        <authorList>
            <consortium name="RefSeq"/>
        </authorList>
    </citation>
    <scope>NUCLEOTIDE SEQUENCE [LARGE SCALE GENOMIC DNA]</scope>
    <source>
        <strain evidence="5">DH4</strain>
    </source>
</reference>
<dbReference type="RefSeq" id="XP_026301130.1">
    <property type="nucleotide sequence ID" value="XM_026445345.1"/>
</dbReference>
<dbReference type="PRINTS" id="PR00178">
    <property type="entry name" value="FATTYACIDBP"/>
</dbReference>
<keyword evidence="5" id="KW-1185">Reference proteome</keyword>